<evidence type="ECO:0000313" key="5">
    <source>
        <dbReference type="Proteomes" id="UP001595528"/>
    </source>
</evidence>
<dbReference type="SMART" id="SM00448">
    <property type="entry name" value="REC"/>
    <property type="match status" value="1"/>
</dbReference>
<dbReference type="InterPro" id="IPR011006">
    <property type="entry name" value="CheY-like_superfamily"/>
</dbReference>
<dbReference type="RefSeq" id="WP_379900924.1">
    <property type="nucleotide sequence ID" value="NZ_JBHRTR010000028.1"/>
</dbReference>
<gene>
    <name evidence="4" type="ORF">ACFOGJ_12790</name>
</gene>
<dbReference type="PANTHER" id="PTHR44591">
    <property type="entry name" value="STRESS RESPONSE REGULATOR PROTEIN 1"/>
    <property type="match status" value="1"/>
</dbReference>
<dbReference type="EMBL" id="JBHRTR010000028">
    <property type="protein sequence ID" value="MFC3228115.1"/>
    <property type="molecule type" value="Genomic_DNA"/>
</dbReference>
<dbReference type="Pfam" id="PF00072">
    <property type="entry name" value="Response_reg"/>
    <property type="match status" value="1"/>
</dbReference>
<organism evidence="4 5">
    <name type="scientific">Marinibaculum pumilum</name>
    <dbReference type="NCBI Taxonomy" id="1766165"/>
    <lineage>
        <taxon>Bacteria</taxon>
        <taxon>Pseudomonadati</taxon>
        <taxon>Pseudomonadota</taxon>
        <taxon>Alphaproteobacteria</taxon>
        <taxon>Rhodospirillales</taxon>
        <taxon>Rhodospirillaceae</taxon>
        <taxon>Marinibaculum</taxon>
    </lineage>
</organism>
<reference evidence="5" key="1">
    <citation type="journal article" date="2019" name="Int. J. Syst. Evol. Microbiol.">
        <title>The Global Catalogue of Microorganisms (GCM) 10K type strain sequencing project: providing services to taxonomists for standard genome sequencing and annotation.</title>
        <authorList>
            <consortium name="The Broad Institute Genomics Platform"/>
            <consortium name="The Broad Institute Genome Sequencing Center for Infectious Disease"/>
            <person name="Wu L."/>
            <person name="Ma J."/>
        </authorList>
    </citation>
    <scope>NUCLEOTIDE SEQUENCE [LARGE SCALE GENOMIC DNA]</scope>
    <source>
        <strain evidence="5">KCTC 42964</strain>
    </source>
</reference>
<comment type="caution">
    <text evidence="4">The sequence shown here is derived from an EMBL/GenBank/DDBJ whole genome shotgun (WGS) entry which is preliminary data.</text>
</comment>
<name>A0ABV7L0G2_9PROT</name>
<dbReference type="Gene3D" id="3.40.50.2300">
    <property type="match status" value="1"/>
</dbReference>
<protein>
    <submittedName>
        <fullName evidence="4">Response regulator transcription factor</fullName>
    </submittedName>
</protein>
<dbReference type="PANTHER" id="PTHR44591:SF23">
    <property type="entry name" value="CHEY SUBFAMILY"/>
    <property type="match status" value="1"/>
</dbReference>
<evidence type="ECO:0000313" key="4">
    <source>
        <dbReference type="EMBL" id="MFC3228115.1"/>
    </source>
</evidence>
<feature type="modified residue" description="4-aspartylphosphate" evidence="2">
    <location>
        <position position="52"/>
    </location>
</feature>
<accession>A0ABV7L0G2</accession>
<sequence>MAKILVIDDDKLVLQSITAALQKSGHEVETALDGDLGMRQYQAVRPDLIVTDIIMPHKEGIGFIVELRRGDKETPIVALSGGGRSRNLEFLDMALKLGADAILRKPVRFGELIATVERCLRDGRRPAAADG</sequence>
<evidence type="ECO:0000256" key="1">
    <source>
        <dbReference type="ARBA" id="ARBA00022553"/>
    </source>
</evidence>
<feature type="domain" description="Response regulatory" evidence="3">
    <location>
        <begin position="3"/>
        <end position="120"/>
    </location>
</feature>
<evidence type="ECO:0000256" key="2">
    <source>
        <dbReference type="PROSITE-ProRule" id="PRU00169"/>
    </source>
</evidence>
<dbReference type="CDD" id="cd00156">
    <property type="entry name" value="REC"/>
    <property type="match status" value="1"/>
</dbReference>
<keyword evidence="5" id="KW-1185">Reference proteome</keyword>
<keyword evidence="1 2" id="KW-0597">Phosphoprotein</keyword>
<dbReference type="Proteomes" id="UP001595528">
    <property type="component" value="Unassembled WGS sequence"/>
</dbReference>
<dbReference type="SUPFAM" id="SSF52172">
    <property type="entry name" value="CheY-like"/>
    <property type="match status" value="1"/>
</dbReference>
<dbReference type="InterPro" id="IPR001789">
    <property type="entry name" value="Sig_transdc_resp-reg_receiver"/>
</dbReference>
<dbReference type="InterPro" id="IPR050595">
    <property type="entry name" value="Bact_response_regulator"/>
</dbReference>
<proteinExistence type="predicted"/>
<evidence type="ECO:0000259" key="3">
    <source>
        <dbReference type="PROSITE" id="PS50110"/>
    </source>
</evidence>
<dbReference type="PROSITE" id="PS50110">
    <property type="entry name" value="RESPONSE_REGULATORY"/>
    <property type="match status" value="1"/>
</dbReference>